<organism evidence="1 2">
    <name type="scientific">Ilyodon furcidens</name>
    <name type="common">goldbreast splitfin</name>
    <dbReference type="NCBI Taxonomy" id="33524"/>
    <lineage>
        <taxon>Eukaryota</taxon>
        <taxon>Metazoa</taxon>
        <taxon>Chordata</taxon>
        <taxon>Craniata</taxon>
        <taxon>Vertebrata</taxon>
        <taxon>Euteleostomi</taxon>
        <taxon>Actinopterygii</taxon>
        <taxon>Neopterygii</taxon>
        <taxon>Teleostei</taxon>
        <taxon>Neoteleostei</taxon>
        <taxon>Acanthomorphata</taxon>
        <taxon>Ovalentaria</taxon>
        <taxon>Atherinomorphae</taxon>
        <taxon>Cyprinodontiformes</taxon>
        <taxon>Goodeidae</taxon>
        <taxon>Ilyodon</taxon>
    </lineage>
</organism>
<sequence>MGATSISGTQLPCAHCHLIFLRVCKSQQSMQNKGNPSQVAAITIIISYSLRCGGSATQLNTHAASLTENEHVEEAKNITPHCRFVSRESPRHAALASTLSVLLYIKETKKTIDEL</sequence>
<keyword evidence="2" id="KW-1185">Reference proteome</keyword>
<evidence type="ECO:0000313" key="1">
    <source>
        <dbReference type="EMBL" id="MEQ2226466.1"/>
    </source>
</evidence>
<proteinExistence type="predicted"/>
<name>A0ABV0T248_9TELE</name>
<protein>
    <submittedName>
        <fullName evidence="1">Uncharacterized protein</fullName>
    </submittedName>
</protein>
<accession>A0ABV0T248</accession>
<comment type="caution">
    <text evidence="1">The sequence shown here is derived from an EMBL/GenBank/DDBJ whole genome shotgun (WGS) entry which is preliminary data.</text>
</comment>
<evidence type="ECO:0000313" key="2">
    <source>
        <dbReference type="Proteomes" id="UP001482620"/>
    </source>
</evidence>
<dbReference type="Proteomes" id="UP001482620">
    <property type="component" value="Unassembled WGS sequence"/>
</dbReference>
<dbReference type="EMBL" id="JAHRIQ010015279">
    <property type="protein sequence ID" value="MEQ2226466.1"/>
    <property type="molecule type" value="Genomic_DNA"/>
</dbReference>
<reference evidence="1 2" key="1">
    <citation type="submission" date="2021-06" db="EMBL/GenBank/DDBJ databases">
        <authorList>
            <person name="Palmer J.M."/>
        </authorList>
    </citation>
    <scope>NUCLEOTIDE SEQUENCE [LARGE SCALE GENOMIC DNA]</scope>
    <source>
        <strain evidence="2">if_2019</strain>
        <tissue evidence="1">Muscle</tissue>
    </source>
</reference>
<gene>
    <name evidence="1" type="ORF">ILYODFUR_027744</name>
</gene>